<comment type="caution">
    <text evidence="5">The sequence shown here is derived from an EMBL/GenBank/DDBJ whole genome shotgun (WGS) entry which is preliminary data.</text>
</comment>
<feature type="region of interest" description="Disordered" evidence="2">
    <location>
        <begin position="24"/>
        <end position="51"/>
    </location>
</feature>
<evidence type="ECO:0000256" key="2">
    <source>
        <dbReference type="SAM" id="MobiDB-lite"/>
    </source>
</evidence>
<feature type="chain" id="PRO_5046082165" evidence="3">
    <location>
        <begin position="20"/>
        <end position="283"/>
    </location>
</feature>
<evidence type="ECO:0000259" key="4">
    <source>
        <dbReference type="SMART" id="SM00062"/>
    </source>
</evidence>
<dbReference type="InterPro" id="IPR001638">
    <property type="entry name" value="Solute-binding_3/MltF_N"/>
</dbReference>
<dbReference type="RefSeq" id="WP_349143840.1">
    <property type="nucleotide sequence ID" value="NZ_JBBMFC010000005.1"/>
</dbReference>
<dbReference type="Pfam" id="PF00497">
    <property type="entry name" value="SBP_bac_3"/>
    <property type="match status" value="1"/>
</dbReference>
<dbReference type="SMART" id="SM00062">
    <property type="entry name" value="PBPb"/>
    <property type="match status" value="1"/>
</dbReference>
<dbReference type="SUPFAM" id="SSF53850">
    <property type="entry name" value="Periplasmic binding protein-like II"/>
    <property type="match status" value="1"/>
</dbReference>
<sequence length="283" mass="30110">MKKLVAMSMIACMAMATVACGSSNSGDTAAAETTESTETADAAEDAEAADTADTSDKTWVIAMDTVFRPFEFTDENNEFVGIDVDIIKAVAEDQGFKIDIQSLGWDAAVAAVQSGQADGLIAGASITDERKANGWIFSDSYYDSSQIFAVAADSDIASFEDLKGKNVAVKNGTQGAAFAESLKDQYGFTTTVFEDSPTMYQDVIQGNSVACVEDKPIIQDWIVSKGLALKTVDTMESDPAPYGFAIMNEANQPLLDMFNAGLADIKANGTYDEILAKYLGESK</sequence>
<organism evidence="5 6">
    <name type="scientific">Hominiventricola aquisgranensis</name>
    <dbReference type="NCBI Taxonomy" id="3133164"/>
    <lineage>
        <taxon>Bacteria</taxon>
        <taxon>Bacillati</taxon>
        <taxon>Bacillota</taxon>
        <taxon>Clostridia</taxon>
        <taxon>Lachnospirales</taxon>
        <taxon>Lachnospiraceae</taxon>
        <taxon>Hominiventricola</taxon>
    </lineage>
</organism>
<dbReference type="PROSITE" id="PS51257">
    <property type="entry name" value="PROKAR_LIPOPROTEIN"/>
    <property type="match status" value="1"/>
</dbReference>
<evidence type="ECO:0000256" key="3">
    <source>
        <dbReference type="SAM" id="SignalP"/>
    </source>
</evidence>
<dbReference type="PANTHER" id="PTHR35936">
    <property type="entry name" value="MEMBRANE-BOUND LYTIC MUREIN TRANSGLYCOSYLASE F"/>
    <property type="match status" value="1"/>
</dbReference>
<protein>
    <submittedName>
        <fullName evidence="5">Transporter substrate-binding domain-containing protein</fullName>
    </submittedName>
</protein>
<evidence type="ECO:0000313" key="6">
    <source>
        <dbReference type="Proteomes" id="UP001470288"/>
    </source>
</evidence>
<evidence type="ECO:0000313" key="5">
    <source>
        <dbReference type="EMBL" id="MEQ2577940.1"/>
    </source>
</evidence>
<dbReference type="EMBL" id="JBBMFC010000005">
    <property type="protein sequence ID" value="MEQ2577940.1"/>
    <property type="molecule type" value="Genomic_DNA"/>
</dbReference>
<evidence type="ECO:0000256" key="1">
    <source>
        <dbReference type="ARBA" id="ARBA00022729"/>
    </source>
</evidence>
<name>A0ABV1HZE4_9FIRM</name>
<dbReference type="PANTHER" id="PTHR35936:SF17">
    <property type="entry name" value="ARGININE-BINDING EXTRACELLULAR PROTEIN ARTP"/>
    <property type="match status" value="1"/>
</dbReference>
<gene>
    <name evidence="5" type="ORF">WMO62_03660</name>
</gene>
<feature type="compositionally biased region" description="Acidic residues" evidence="2">
    <location>
        <begin position="41"/>
        <end position="50"/>
    </location>
</feature>
<reference evidence="5 6" key="1">
    <citation type="submission" date="2024-03" db="EMBL/GenBank/DDBJ databases">
        <title>Human intestinal bacterial collection.</title>
        <authorList>
            <person name="Pauvert C."/>
            <person name="Hitch T.C.A."/>
            <person name="Clavel T."/>
        </authorList>
    </citation>
    <scope>NUCLEOTIDE SEQUENCE [LARGE SCALE GENOMIC DNA]</scope>
    <source>
        <strain evidence="5 6">CLA-AA-H78B</strain>
    </source>
</reference>
<proteinExistence type="predicted"/>
<feature type="domain" description="Solute-binding protein family 3/N-terminal" evidence="4">
    <location>
        <begin position="58"/>
        <end position="282"/>
    </location>
</feature>
<feature type="signal peptide" evidence="3">
    <location>
        <begin position="1"/>
        <end position="19"/>
    </location>
</feature>
<feature type="compositionally biased region" description="Low complexity" evidence="2">
    <location>
        <begin position="27"/>
        <end position="40"/>
    </location>
</feature>
<dbReference type="Proteomes" id="UP001470288">
    <property type="component" value="Unassembled WGS sequence"/>
</dbReference>
<keyword evidence="1 3" id="KW-0732">Signal</keyword>
<keyword evidence="6" id="KW-1185">Reference proteome</keyword>
<dbReference type="Gene3D" id="3.40.190.10">
    <property type="entry name" value="Periplasmic binding protein-like II"/>
    <property type="match status" value="2"/>
</dbReference>
<accession>A0ABV1HZE4</accession>